<dbReference type="OrthoDB" id="5238236at2759"/>
<keyword evidence="4" id="KW-1185">Reference proteome</keyword>
<dbReference type="Proteomes" id="UP000245783">
    <property type="component" value="Unassembled WGS sequence"/>
</dbReference>
<dbReference type="Pfam" id="PF20253">
    <property type="entry name" value="DUF6604"/>
    <property type="match status" value="1"/>
</dbReference>
<feature type="domain" description="DUF6604" evidence="2">
    <location>
        <begin position="23"/>
        <end position="329"/>
    </location>
</feature>
<feature type="compositionally biased region" description="Basic residues" evidence="1">
    <location>
        <begin position="64"/>
        <end position="77"/>
    </location>
</feature>
<gene>
    <name evidence="3" type="ORF">IE81DRAFT_322314</name>
</gene>
<reference evidence="3 4" key="1">
    <citation type="journal article" date="2018" name="Mol. Biol. Evol.">
        <title>Broad Genomic Sampling Reveals a Smut Pathogenic Ancestry of the Fungal Clade Ustilaginomycotina.</title>
        <authorList>
            <person name="Kijpornyongpan T."/>
            <person name="Mondo S.J."/>
            <person name="Barry K."/>
            <person name="Sandor L."/>
            <person name="Lee J."/>
            <person name="Lipzen A."/>
            <person name="Pangilinan J."/>
            <person name="LaButti K."/>
            <person name="Hainaut M."/>
            <person name="Henrissat B."/>
            <person name="Grigoriev I.V."/>
            <person name="Spatafora J.W."/>
            <person name="Aime M.C."/>
        </authorList>
    </citation>
    <scope>NUCLEOTIDE SEQUENCE [LARGE SCALE GENOMIC DNA]</scope>
    <source>
        <strain evidence="3 4">MCA 4658</strain>
    </source>
</reference>
<dbReference type="AlphaFoldDB" id="A0A316W2Y1"/>
<dbReference type="EMBL" id="KZ819369">
    <property type="protein sequence ID" value="PWN43458.1"/>
    <property type="molecule type" value="Genomic_DNA"/>
</dbReference>
<name>A0A316W2Y1_9BASI</name>
<dbReference type="InterPro" id="IPR046539">
    <property type="entry name" value="DUF6604"/>
</dbReference>
<evidence type="ECO:0000259" key="2">
    <source>
        <dbReference type="Pfam" id="PF20253"/>
    </source>
</evidence>
<feature type="region of interest" description="Disordered" evidence="1">
    <location>
        <begin position="60"/>
        <end position="83"/>
    </location>
</feature>
<dbReference type="PANTHER" id="PTHR38795:SF1">
    <property type="entry name" value="DUF6604 DOMAIN-CONTAINING PROTEIN"/>
    <property type="match status" value="1"/>
</dbReference>
<accession>A0A316W2Y1</accession>
<protein>
    <recommendedName>
        <fullName evidence="2">DUF6604 domain-containing protein</fullName>
    </recommendedName>
</protein>
<feature type="region of interest" description="Disordered" evidence="1">
    <location>
        <begin position="792"/>
        <end position="822"/>
    </location>
</feature>
<organism evidence="3 4">
    <name type="scientific">Ceraceosorus guamensis</name>
    <dbReference type="NCBI Taxonomy" id="1522189"/>
    <lineage>
        <taxon>Eukaryota</taxon>
        <taxon>Fungi</taxon>
        <taxon>Dikarya</taxon>
        <taxon>Basidiomycota</taxon>
        <taxon>Ustilaginomycotina</taxon>
        <taxon>Exobasidiomycetes</taxon>
        <taxon>Ceraceosorales</taxon>
        <taxon>Ceraceosoraceae</taxon>
        <taxon>Ceraceosorus</taxon>
    </lineage>
</organism>
<feature type="compositionally biased region" description="Basic residues" evidence="1">
    <location>
        <begin position="806"/>
        <end position="822"/>
    </location>
</feature>
<dbReference type="GeneID" id="37035465"/>
<proteinExistence type="predicted"/>
<dbReference type="STRING" id="1522189.A0A316W2Y1"/>
<dbReference type="RefSeq" id="XP_025370618.1">
    <property type="nucleotide sequence ID" value="XM_025513595.1"/>
</dbReference>
<dbReference type="InParanoid" id="A0A316W2Y1"/>
<feature type="compositionally biased region" description="Basic and acidic residues" evidence="1">
    <location>
        <begin position="792"/>
        <end position="805"/>
    </location>
</feature>
<dbReference type="PANTHER" id="PTHR38795">
    <property type="entry name" value="DUF6604 DOMAIN-CONTAINING PROTEIN"/>
    <property type="match status" value="1"/>
</dbReference>
<evidence type="ECO:0000313" key="3">
    <source>
        <dbReference type="EMBL" id="PWN43458.1"/>
    </source>
</evidence>
<evidence type="ECO:0000313" key="4">
    <source>
        <dbReference type="Proteomes" id="UP000245783"/>
    </source>
</evidence>
<sequence length="965" mass="110856">MASTKPGNSASASPNFVRSRYEQYKRDTKEIANWLGKEALRNGFDLGDSVASMLGAGYEENNEKKRKKNKKKKKTMKHKSEGTACVSTPLAQLSLGEAHHPAKDDDAAVASAADVTTKHGPPEQNLKGRYILKTYHYKQIAHYLVQKHVTIPIEVRRLVRRCSIRRSRFLEDAADDAAYCASGHGHFIKVLEDVSKIFESSAVPDNNTKPTNAAEKRTFCEAQSHNAFATLANLADEEQGTDVPDVFLPASKPLKGQKDLADQASFEVEINKDYAITLLLSFYGDLNEVREHVRKLWIDYREGRIDLITAAVTSNTALELLREPHEEVMKTISTFFDEWRDALHPLYVARQGQVVRWSQVVMDMPQYDDPQLGNFPQSVHDTYDYLMIPATAVLQLFKDGPPLEQCFRGKETLPNVGHRLDNTHPTYVATTDPQLWDYLTRVQQLKIIICECFLDYWFVQSSKVEFSKPVHDDTQDLPIDDAPRLVGRLEPTHHYFPDELSVEMERFKTTNDISLLLVFYSQILVDVAWTLGTQTQEAYDALIGVLIEMEKNLIRRKLVDTNSKPCDHKSWHSNAQWINYFQQRVRTFANFNIVNDNRQKFLWKFWPSYDGPWESRMLPRNPILCGVQLFNYQLDYRAYGRALANQYDSIITTAHLVLACRRHEVFTGGKDDGLEWPDLDFVIGLHGIKDIFGGPVPQSFTQSICTSMLYAKLDRQDIDLVNRHFRGSSTDAHHEAEWDRREYHWENANIKGLSDPSHLLTIFREKSGISRASTHIDIDYLEGILRRLKRQEDPEASDKELAGDKRSKRSKRQASKLLRRERKHQERKYSIVQLLSVLEAGLHSEATGIRFDYMSLHTRCNQFLQMAEKEIEKNPFFNDLNSVLGWSHSWSGNTRFLYAILISVRFCLDKTIEGARQMGFPIRVLKRAPLAAFEACTEALRHFLELDPSELEPKRPTMMPVRSAH</sequence>
<evidence type="ECO:0000256" key="1">
    <source>
        <dbReference type="SAM" id="MobiDB-lite"/>
    </source>
</evidence>